<dbReference type="Proteomes" id="UP001595851">
    <property type="component" value="Unassembled WGS sequence"/>
</dbReference>
<comment type="caution">
    <text evidence="1">The sequence shown here is derived from an EMBL/GenBank/DDBJ whole genome shotgun (WGS) entry which is preliminary data.</text>
</comment>
<proteinExistence type="predicted"/>
<name>A0ABV8GP43_9ACTN</name>
<accession>A0ABV8GP43</accession>
<sequence length="64" mass="6738">MSEGVSRVALDAARTAGRTTAWAGRPITACPYPAGPQRFAFVDAYLQVRPPAAGAVVYDDVQEA</sequence>
<reference evidence="2" key="1">
    <citation type="journal article" date="2019" name="Int. J. Syst. Evol. Microbiol.">
        <title>The Global Catalogue of Microorganisms (GCM) 10K type strain sequencing project: providing services to taxonomists for standard genome sequencing and annotation.</title>
        <authorList>
            <consortium name="The Broad Institute Genomics Platform"/>
            <consortium name="The Broad Institute Genome Sequencing Center for Infectious Disease"/>
            <person name="Wu L."/>
            <person name="Ma J."/>
        </authorList>
    </citation>
    <scope>NUCLEOTIDE SEQUENCE [LARGE SCALE GENOMIC DNA]</scope>
    <source>
        <strain evidence="2">TBRC 1276</strain>
    </source>
</reference>
<keyword evidence="2" id="KW-1185">Reference proteome</keyword>
<gene>
    <name evidence="1" type="ORF">ACFOY2_45875</name>
</gene>
<evidence type="ECO:0000313" key="1">
    <source>
        <dbReference type="EMBL" id="MFC4014621.1"/>
    </source>
</evidence>
<organism evidence="1 2">
    <name type="scientific">Nonomuraea purpurea</name>
    <dbReference type="NCBI Taxonomy" id="1849276"/>
    <lineage>
        <taxon>Bacteria</taxon>
        <taxon>Bacillati</taxon>
        <taxon>Actinomycetota</taxon>
        <taxon>Actinomycetes</taxon>
        <taxon>Streptosporangiales</taxon>
        <taxon>Streptosporangiaceae</taxon>
        <taxon>Nonomuraea</taxon>
    </lineage>
</organism>
<dbReference type="RefSeq" id="WP_379534456.1">
    <property type="nucleotide sequence ID" value="NZ_JBHSBI010000036.1"/>
</dbReference>
<dbReference type="EMBL" id="JBHSBI010000036">
    <property type="protein sequence ID" value="MFC4014621.1"/>
    <property type="molecule type" value="Genomic_DNA"/>
</dbReference>
<evidence type="ECO:0000313" key="2">
    <source>
        <dbReference type="Proteomes" id="UP001595851"/>
    </source>
</evidence>
<protein>
    <submittedName>
        <fullName evidence="1">Uncharacterized protein</fullName>
    </submittedName>
</protein>